<evidence type="ECO:0000313" key="1">
    <source>
        <dbReference type="EMBL" id="GFY00327.1"/>
    </source>
</evidence>
<keyword evidence="2" id="KW-1185">Reference proteome</keyword>
<name>A0A8X6RZQ5_TRICX</name>
<evidence type="ECO:0000313" key="2">
    <source>
        <dbReference type="Proteomes" id="UP000887159"/>
    </source>
</evidence>
<sequence>MTASFRQVSEFNRGRIVACRDCGLSFREIGQRVGRDQTIFLLIFHHSVQEETADRRDRSYSPCCTTARDDRRIVCMEEMDQEATSRTVAQQIQSVMHHSVSSCTI</sequence>
<dbReference type="AlphaFoldDB" id="A0A8X6RZQ5"/>
<reference evidence="1" key="1">
    <citation type="submission" date="2020-08" db="EMBL/GenBank/DDBJ databases">
        <title>Multicomponent nature underlies the extraordinary mechanical properties of spider dragline silk.</title>
        <authorList>
            <person name="Kono N."/>
            <person name="Nakamura H."/>
            <person name="Mori M."/>
            <person name="Yoshida Y."/>
            <person name="Ohtoshi R."/>
            <person name="Malay A.D."/>
            <person name="Moran D.A.P."/>
            <person name="Tomita M."/>
            <person name="Numata K."/>
            <person name="Arakawa K."/>
        </authorList>
    </citation>
    <scope>NUCLEOTIDE SEQUENCE</scope>
</reference>
<proteinExistence type="predicted"/>
<comment type="caution">
    <text evidence="1">The sequence shown here is derived from an EMBL/GenBank/DDBJ whole genome shotgun (WGS) entry which is preliminary data.</text>
</comment>
<dbReference type="Proteomes" id="UP000887159">
    <property type="component" value="Unassembled WGS sequence"/>
</dbReference>
<protein>
    <submittedName>
        <fullName evidence="1">Transposable element Tc3 transposase</fullName>
    </submittedName>
</protein>
<organism evidence="1 2">
    <name type="scientific">Trichonephila clavipes</name>
    <name type="common">Golden silk orbweaver</name>
    <name type="synonym">Nephila clavipes</name>
    <dbReference type="NCBI Taxonomy" id="2585209"/>
    <lineage>
        <taxon>Eukaryota</taxon>
        <taxon>Metazoa</taxon>
        <taxon>Ecdysozoa</taxon>
        <taxon>Arthropoda</taxon>
        <taxon>Chelicerata</taxon>
        <taxon>Arachnida</taxon>
        <taxon>Araneae</taxon>
        <taxon>Araneomorphae</taxon>
        <taxon>Entelegynae</taxon>
        <taxon>Araneoidea</taxon>
        <taxon>Nephilidae</taxon>
        <taxon>Trichonephila</taxon>
    </lineage>
</organism>
<gene>
    <name evidence="1" type="primary">X975_22978</name>
    <name evidence="1" type="ORF">TNCV_4711291</name>
</gene>
<accession>A0A8X6RZQ5</accession>
<dbReference type="EMBL" id="BMAU01021219">
    <property type="protein sequence ID" value="GFY00327.1"/>
    <property type="molecule type" value="Genomic_DNA"/>
</dbReference>